<name>A0A5M3T2P3_LIMPL</name>
<dbReference type="Pfam" id="PF01850">
    <property type="entry name" value="PIN"/>
    <property type="match status" value="1"/>
</dbReference>
<accession>A0A5M3T2P3</accession>
<dbReference type="PANTHER" id="PTHR39664">
    <property type="match status" value="1"/>
</dbReference>
<evidence type="ECO:0000313" key="2">
    <source>
        <dbReference type="EMBL" id="GCE92140.1"/>
    </source>
</evidence>
<sequence length="133" mass="15314">MKGLDTNVIVRFLVRDDESQWQQADQYINQALENHQPCLINNIVLCEVVWVLRSQYKISRDQLITILENLLNTNIFIFENSDDIAWAIHQMKLGNADFSDYLIVRINQQAGCDETASFDVKLGQLSQVNRLGS</sequence>
<dbReference type="Gene3D" id="3.40.50.1010">
    <property type="entry name" value="5'-nuclease"/>
    <property type="match status" value="1"/>
</dbReference>
<reference evidence="2 3" key="1">
    <citation type="journal article" date="2019" name="J Genomics">
        <title>The Draft Genome of a Hydrogen-producing Cyanobacterium, Arthrospira platensis NIES-46.</title>
        <authorList>
            <person name="Suzuki S."/>
            <person name="Yamaguchi H."/>
            <person name="Kawachi M."/>
        </authorList>
    </citation>
    <scope>NUCLEOTIDE SEQUENCE [LARGE SCALE GENOMIC DNA]</scope>
    <source>
        <strain evidence="2 3">NIES-46</strain>
    </source>
</reference>
<proteinExistence type="predicted"/>
<keyword evidence="3" id="KW-1185">Reference proteome</keyword>
<organism evidence="2 3">
    <name type="scientific">Limnospira platensis NIES-46</name>
    <dbReference type="NCBI Taxonomy" id="1236695"/>
    <lineage>
        <taxon>Bacteria</taxon>
        <taxon>Bacillati</taxon>
        <taxon>Cyanobacteriota</taxon>
        <taxon>Cyanophyceae</taxon>
        <taxon>Oscillatoriophycideae</taxon>
        <taxon>Oscillatoriales</taxon>
        <taxon>Sirenicapillariaceae</taxon>
        <taxon>Limnospira</taxon>
    </lineage>
</organism>
<evidence type="ECO:0000259" key="1">
    <source>
        <dbReference type="Pfam" id="PF01850"/>
    </source>
</evidence>
<dbReference type="EMBL" id="BIMW01000002">
    <property type="protein sequence ID" value="GCE92140.1"/>
    <property type="molecule type" value="Genomic_DNA"/>
</dbReference>
<dbReference type="InterPro" id="IPR002716">
    <property type="entry name" value="PIN_dom"/>
</dbReference>
<dbReference type="GeneID" id="301681153"/>
<dbReference type="SUPFAM" id="SSF88723">
    <property type="entry name" value="PIN domain-like"/>
    <property type="match status" value="1"/>
</dbReference>
<evidence type="ECO:0000313" key="3">
    <source>
        <dbReference type="Proteomes" id="UP000326169"/>
    </source>
</evidence>
<dbReference type="PANTHER" id="PTHR39664:SF2">
    <property type="entry name" value="NUCLEIC ACID-BINDING PROTEIN, CONTAINING PIN DOMAIN-RELATED"/>
    <property type="match status" value="1"/>
</dbReference>
<feature type="domain" description="PIN" evidence="1">
    <location>
        <begin position="4"/>
        <end position="113"/>
    </location>
</feature>
<comment type="caution">
    <text evidence="2">The sequence shown here is derived from an EMBL/GenBank/DDBJ whole genome shotgun (WGS) entry which is preliminary data.</text>
</comment>
<dbReference type="InterPro" id="IPR029060">
    <property type="entry name" value="PIN-like_dom_sf"/>
</dbReference>
<dbReference type="RefSeq" id="WP_006618213.1">
    <property type="nucleotide sequence ID" value="NZ_BIMW01000002.1"/>
</dbReference>
<protein>
    <recommendedName>
        <fullName evidence="1">PIN domain-containing protein</fullName>
    </recommendedName>
</protein>
<gene>
    <name evidence="2" type="ORF">NIES46_01750</name>
</gene>
<dbReference type="Proteomes" id="UP000326169">
    <property type="component" value="Unassembled WGS sequence"/>
</dbReference>
<dbReference type="CDD" id="cd18683">
    <property type="entry name" value="PIN_VapC-like"/>
    <property type="match status" value="1"/>
</dbReference>